<feature type="domain" description="At1g61320/AtMIF1 LRR" evidence="2">
    <location>
        <begin position="126"/>
        <end position="514"/>
    </location>
</feature>
<dbReference type="InterPro" id="IPR032675">
    <property type="entry name" value="LRR_dom_sf"/>
</dbReference>
<dbReference type="InterPro" id="IPR053772">
    <property type="entry name" value="At1g61320/At1g61330-like"/>
</dbReference>
<organism evidence="3 4">
    <name type="scientific">Paspalum notatum var. saurae</name>
    <dbReference type="NCBI Taxonomy" id="547442"/>
    <lineage>
        <taxon>Eukaryota</taxon>
        <taxon>Viridiplantae</taxon>
        <taxon>Streptophyta</taxon>
        <taxon>Embryophyta</taxon>
        <taxon>Tracheophyta</taxon>
        <taxon>Spermatophyta</taxon>
        <taxon>Magnoliopsida</taxon>
        <taxon>Liliopsida</taxon>
        <taxon>Poales</taxon>
        <taxon>Poaceae</taxon>
        <taxon>PACMAD clade</taxon>
        <taxon>Panicoideae</taxon>
        <taxon>Andropogonodae</taxon>
        <taxon>Paspaleae</taxon>
        <taxon>Paspalinae</taxon>
        <taxon>Paspalum</taxon>
    </lineage>
</organism>
<dbReference type="InterPro" id="IPR055357">
    <property type="entry name" value="LRR_At1g61320_AtMIF1"/>
</dbReference>
<keyword evidence="4" id="KW-1185">Reference proteome</keyword>
<reference evidence="3 4" key="1">
    <citation type="submission" date="2024-02" db="EMBL/GenBank/DDBJ databases">
        <title>High-quality chromosome-scale genome assembly of Pensacola bahiagrass (Paspalum notatum Flugge var. saurae).</title>
        <authorList>
            <person name="Vega J.M."/>
            <person name="Podio M."/>
            <person name="Orjuela J."/>
            <person name="Siena L.A."/>
            <person name="Pessino S.C."/>
            <person name="Combes M.C."/>
            <person name="Mariac C."/>
            <person name="Albertini E."/>
            <person name="Pupilli F."/>
            <person name="Ortiz J.P.A."/>
            <person name="Leblanc O."/>
        </authorList>
    </citation>
    <scope>NUCLEOTIDE SEQUENCE [LARGE SCALE GENOMIC DNA]</scope>
    <source>
        <strain evidence="3">R1</strain>
        <tissue evidence="3">Leaf</tissue>
    </source>
</reference>
<sequence>MGLSKLNPPPMATKRRRRRRRRRRRQIGARDGSIALQAVTKGLPCRKHGEGSLEEHTWLSMDILLRIHSLMRFKDAARLACLSRDFARSWRYRDSLIFSEESLGFDKKMYRIDDKMRLFTSRVDKIMKAHKGIGVKTFKLDLGAIYNPKDFCHLDRIDRWLQIAVKPGIEELNLNLARMNINYNLPCSLFSGGTGDSLRCLDLSGCNFYPTVESCCLRSLTRLKLWAVHILEDNLRCLFSTTSALEWLELGNCSSLFCLEIPCLQQLSHLGVSFCTGLQLIENKAPNLSSFSFSGAGVQLSLGDTLHIKKFIWSGTNAAMYARTEVPSYMPNLETLTIVSENETLDTPMMPSRFLHLKFLSITLRGLSYDFCNLVSFIYTSPSLETFILSIPRDFTNPRVLRRIHGHHHKKRRLRRIRGHHHDKLKSVQIINFFSATSLVELTCYILQTATSLKCLTLDTTCGAPRCSVSKSGKCALMPRAALEEARSAVTAVQTYILPEAPSTVELNVLEPCSQCQAAEL</sequence>
<dbReference type="AlphaFoldDB" id="A0AAQ3UXH3"/>
<dbReference type="Gene3D" id="3.80.10.10">
    <property type="entry name" value="Ribonuclease Inhibitor"/>
    <property type="match status" value="1"/>
</dbReference>
<evidence type="ECO:0000313" key="3">
    <source>
        <dbReference type="EMBL" id="WVZ98105.1"/>
    </source>
</evidence>
<accession>A0AAQ3UXH3</accession>
<gene>
    <name evidence="3" type="ORF">U9M48_043583</name>
</gene>
<evidence type="ECO:0000313" key="4">
    <source>
        <dbReference type="Proteomes" id="UP001341281"/>
    </source>
</evidence>
<feature type="compositionally biased region" description="Basic residues" evidence="1">
    <location>
        <begin position="13"/>
        <end position="27"/>
    </location>
</feature>
<dbReference type="Pfam" id="PF23622">
    <property type="entry name" value="LRR_At1g61320_AtMIF1"/>
    <property type="match status" value="1"/>
</dbReference>
<dbReference type="PANTHER" id="PTHR34145:SF34">
    <property type="entry name" value="OS05G0571700 PROTEIN"/>
    <property type="match status" value="1"/>
</dbReference>
<dbReference type="EMBL" id="CP144754">
    <property type="protein sequence ID" value="WVZ98105.1"/>
    <property type="molecule type" value="Genomic_DNA"/>
</dbReference>
<feature type="region of interest" description="Disordered" evidence="1">
    <location>
        <begin position="1"/>
        <end position="27"/>
    </location>
</feature>
<dbReference type="SUPFAM" id="SSF52058">
    <property type="entry name" value="L domain-like"/>
    <property type="match status" value="1"/>
</dbReference>
<evidence type="ECO:0000256" key="1">
    <source>
        <dbReference type="SAM" id="MobiDB-lite"/>
    </source>
</evidence>
<evidence type="ECO:0000259" key="2">
    <source>
        <dbReference type="Pfam" id="PF23622"/>
    </source>
</evidence>
<dbReference type="PANTHER" id="PTHR34145">
    <property type="entry name" value="OS02G0105600 PROTEIN"/>
    <property type="match status" value="1"/>
</dbReference>
<protein>
    <recommendedName>
        <fullName evidence="2">At1g61320/AtMIF1 LRR domain-containing protein</fullName>
    </recommendedName>
</protein>
<proteinExistence type="predicted"/>
<name>A0AAQ3UXH3_PASNO</name>
<dbReference type="Proteomes" id="UP001341281">
    <property type="component" value="Chromosome 10"/>
</dbReference>